<reference evidence="2" key="1">
    <citation type="submission" date="2016-11" db="EMBL/GenBank/DDBJ databases">
        <authorList>
            <person name="Jaros S."/>
            <person name="Januszkiewicz K."/>
            <person name="Wedrychowicz H."/>
        </authorList>
    </citation>
    <scope>NUCLEOTIDE SEQUENCE [LARGE SCALE GENOMIC DNA]</scope>
    <source>
        <strain evidence="2">DSM 7057</strain>
    </source>
</reference>
<protein>
    <submittedName>
        <fullName evidence="1">Uncharacterized protein</fullName>
    </submittedName>
</protein>
<proteinExistence type="predicted"/>
<dbReference type="AlphaFoldDB" id="A0AA94HQF1"/>
<dbReference type="Proteomes" id="UP000182680">
    <property type="component" value="Unassembled WGS sequence"/>
</dbReference>
<comment type="caution">
    <text evidence="1">The sequence shown here is derived from an EMBL/GenBank/DDBJ whole genome shotgun (WGS) entry which is preliminary data.</text>
</comment>
<evidence type="ECO:0000313" key="1">
    <source>
        <dbReference type="EMBL" id="SFW13446.1"/>
    </source>
</evidence>
<sequence>MNVLPCVWATSAATGGAERRAARNAEVSLPYPGAGRTRAVANTADLHMTLRKPCVRARSSPMRDMPRPQTDGAGWPVSIASDVIVSDAIMPARLQGLPQTI</sequence>
<accession>A0AA94HQF1</accession>
<gene>
    <name evidence="1" type="ORF">SAMN02910291_00149</name>
</gene>
<name>A0AA94HQF1_DESDE</name>
<organism evidence="1 2">
    <name type="scientific">Desulfovibrio desulfuricans</name>
    <dbReference type="NCBI Taxonomy" id="876"/>
    <lineage>
        <taxon>Bacteria</taxon>
        <taxon>Pseudomonadati</taxon>
        <taxon>Thermodesulfobacteriota</taxon>
        <taxon>Desulfovibrionia</taxon>
        <taxon>Desulfovibrionales</taxon>
        <taxon>Desulfovibrionaceae</taxon>
        <taxon>Desulfovibrio</taxon>
    </lineage>
</organism>
<dbReference type="EMBL" id="FPIW01000002">
    <property type="protein sequence ID" value="SFW13446.1"/>
    <property type="molecule type" value="Genomic_DNA"/>
</dbReference>
<evidence type="ECO:0000313" key="2">
    <source>
        <dbReference type="Proteomes" id="UP000182680"/>
    </source>
</evidence>